<dbReference type="AlphaFoldDB" id="A0A521FA09"/>
<feature type="transmembrane region" description="Helical" evidence="1">
    <location>
        <begin position="88"/>
        <end position="110"/>
    </location>
</feature>
<keyword evidence="1" id="KW-1133">Transmembrane helix</keyword>
<dbReference type="Proteomes" id="UP000315636">
    <property type="component" value="Unassembled WGS sequence"/>
</dbReference>
<keyword evidence="3" id="KW-1185">Reference proteome</keyword>
<name>A0A521FA09_9BACL</name>
<feature type="transmembrane region" description="Helical" evidence="1">
    <location>
        <begin position="57"/>
        <end position="76"/>
    </location>
</feature>
<keyword evidence="1" id="KW-0812">Transmembrane</keyword>
<dbReference type="RefSeq" id="WP_142506711.1">
    <property type="nucleotide sequence ID" value="NZ_FXTI01000015.1"/>
</dbReference>
<sequence>MIFLWMFFVLQLIGITGSNIWANSPFHWMTSVGILGGIVGAWRALRVAKGVCRKFLIVAAIGAMIELIGAIWTRMMEHVPDPSSPAQILTWFGFSCLFFSITFASIAQWAQKRGKIGT</sequence>
<feature type="transmembrane region" description="Helical" evidence="1">
    <location>
        <begin position="27"/>
        <end position="45"/>
    </location>
</feature>
<accession>A0A521FA09</accession>
<proteinExistence type="predicted"/>
<evidence type="ECO:0000313" key="3">
    <source>
        <dbReference type="Proteomes" id="UP000315636"/>
    </source>
</evidence>
<protein>
    <submittedName>
        <fullName evidence="2">Uncharacterized protein</fullName>
    </submittedName>
</protein>
<dbReference type="EMBL" id="FXTI01000015">
    <property type="protein sequence ID" value="SMO93062.1"/>
    <property type="molecule type" value="Genomic_DNA"/>
</dbReference>
<evidence type="ECO:0000256" key="1">
    <source>
        <dbReference type="SAM" id="Phobius"/>
    </source>
</evidence>
<reference evidence="2 3" key="1">
    <citation type="submission" date="2017-05" db="EMBL/GenBank/DDBJ databases">
        <authorList>
            <person name="Varghese N."/>
            <person name="Submissions S."/>
        </authorList>
    </citation>
    <scope>NUCLEOTIDE SEQUENCE [LARGE SCALE GENOMIC DNA]</scope>
    <source>
        <strain evidence="2 3">DSM 45474</strain>
    </source>
</reference>
<keyword evidence="1" id="KW-0472">Membrane</keyword>
<evidence type="ECO:0000313" key="2">
    <source>
        <dbReference type="EMBL" id="SMO93062.1"/>
    </source>
</evidence>
<gene>
    <name evidence="2" type="ORF">SAMN06264849_11536</name>
</gene>
<organism evidence="2 3">
    <name type="scientific">Melghirimyces algeriensis</name>
    <dbReference type="NCBI Taxonomy" id="910412"/>
    <lineage>
        <taxon>Bacteria</taxon>
        <taxon>Bacillati</taxon>
        <taxon>Bacillota</taxon>
        <taxon>Bacilli</taxon>
        <taxon>Bacillales</taxon>
        <taxon>Thermoactinomycetaceae</taxon>
        <taxon>Melghirimyces</taxon>
    </lineage>
</organism>